<evidence type="ECO:0000313" key="2">
    <source>
        <dbReference type="Proteomes" id="UP000012174"/>
    </source>
</evidence>
<accession>M7SC81</accession>
<dbReference type="PANTHER" id="PTHR30613:SF1">
    <property type="entry name" value="DUF1479 DOMAIN PROTEIN (AFU_ORTHOLOGUE AFUA_5G09280)"/>
    <property type="match status" value="1"/>
</dbReference>
<dbReference type="Proteomes" id="UP000012174">
    <property type="component" value="Unassembled WGS sequence"/>
</dbReference>
<dbReference type="InterPro" id="IPR010856">
    <property type="entry name" value="Gig2-like"/>
</dbReference>
<evidence type="ECO:0000313" key="1">
    <source>
        <dbReference type="EMBL" id="EMR61762.1"/>
    </source>
</evidence>
<dbReference type="STRING" id="1287681.M7SC81"/>
<dbReference type="Pfam" id="PF07350">
    <property type="entry name" value="Gig2-like"/>
    <property type="match status" value="1"/>
</dbReference>
<protein>
    <submittedName>
        <fullName evidence="1">Putative duf1479 domain protein</fullName>
    </submittedName>
</protein>
<name>M7SC81_EUTLA</name>
<sequence>MSATQTQTQTPVKREGDISDAFVSLSGTERPPLPQRFLDLKRALIAGHEDRVIASWGRLLERLKVENAAIAEQGPKIIPDIDFGNLDGDLAKFSAEVKKRGVAVIRNVVPEKEARAYKAEIEEYVKQNPSTKAFPQNNPQVFELYWSGPQIKARAHPNLLKAQEALIRLWTASDPSSAISLSQPVAYADRVRIRQPGDANFALGPHIDGGSVERWERHGYGLGGVYDRIFAGAWERYDPWDASTRVPAVADNYNGLGACSMFRMLQGWLSMSRTKPAEGTLKVNPLLQLSTAYVLLRPFFHPVKGVDQVSGDEYLSTDNWEFAGSDMTSELQGATPGHGQELTAALHPHLDLERTMVHVPEIKPGDFVAWHCDTIHAVDQVHMGKTDSSVLYIPVCPVTEINAKYLARQRDAFLNGTPGPDFPGGKGESEHINKPDEAYLRSHAELPGLRAFGFEKLVSADDDTDGAKRMTESANAILGF</sequence>
<dbReference type="KEGG" id="ela:UCREL1_11315"/>
<gene>
    <name evidence="1" type="ORF">UCREL1_11315</name>
</gene>
<proteinExistence type="predicted"/>
<dbReference type="SUPFAM" id="SSF51197">
    <property type="entry name" value="Clavaminate synthase-like"/>
    <property type="match status" value="1"/>
</dbReference>
<dbReference type="HOGENOM" id="CLU_011148_0_0_1"/>
<dbReference type="OMA" id="KLSMAYV"/>
<dbReference type="eggNOG" id="ENOG502QUAF">
    <property type="taxonomic scope" value="Eukaryota"/>
</dbReference>
<dbReference type="Gene3D" id="2.60.120.330">
    <property type="entry name" value="B-lactam Antibiotic, Isopenicillin N Synthase, Chain"/>
    <property type="match status" value="1"/>
</dbReference>
<keyword evidence="2" id="KW-1185">Reference proteome</keyword>
<organism evidence="1 2">
    <name type="scientific">Eutypa lata (strain UCR-EL1)</name>
    <name type="common">Grapevine dieback disease fungus</name>
    <name type="synonym">Eutypa armeniacae</name>
    <dbReference type="NCBI Taxonomy" id="1287681"/>
    <lineage>
        <taxon>Eukaryota</taxon>
        <taxon>Fungi</taxon>
        <taxon>Dikarya</taxon>
        <taxon>Ascomycota</taxon>
        <taxon>Pezizomycotina</taxon>
        <taxon>Sordariomycetes</taxon>
        <taxon>Xylariomycetidae</taxon>
        <taxon>Xylariales</taxon>
        <taxon>Diatrypaceae</taxon>
        <taxon>Eutypa</taxon>
    </lineage>
</organism>
<dbReference type="PANTHER" id="PTHR30613">
    <property type="entry name" value="UNCHARACTERIZED PROTEIN YBIU-RELATED"/>
    <property type="match status" value="1"/>
</dbReference>
<dbReference type="OrthoDB" id="8249012at2759"/>
<reference evidence="2" key="1">
    <citation type="journal article" date="2013" name="Genome Announc.">
        <title>Draft genome sequence of the grapevine dieback fungus Eutypa lata UCR-EL1.</title>
        <authorList>
            <person name="Blanco-Ulate B."/>
            <person name="Rolshausen P.E."/>
            <person name="Cantu D."/>
        </authorList>
    </citation>
    <scope>NUCLEOTIDE SEQUENCE [LARGE SCALE GENOMIC DNA]</scope>
    <source>
        <strain evidence="2">UCR-EL1</strain>
    </source>
</reference>
<dbReference type="InterPro" id="IPR027443">
    <property type="entry name" value="IPNS-like_sf"/>
</dbReference>
<dbReference type="AlphaFoldDB" id="M7SC81"/>
<dbReference type="EMBL" id="KB707555">
    <property type="protein sequence ID" value="EMR61762.1"/>
    <property type="molecule type" value="Genomic_DNA"/>
</dbReference>